<evidence type="ECO:0000259" key="2">
    <source>
        <dbReference type="PROSITE" id="PS51898"/>
    </source>
</evidence>
<dbReference type="InterPro" id="IPR013762">
    <property type="entry name" value="Integrase-like_cat_sf"/>
</dbReference>
<evidence type="ECO:0000313" key="4">
    <source>
        <dbReference type="Proteomes" id="UP001174037"/>
    </source>
</evidence>
<dbReference type="InterPro" id="IPR011010">
    <property type="entry name" value="DNA_brk_join_enz"/>
</dbReference>
<dbReference type="PROSITE" id="PS51898">
    <property type="entry name" value="TYR_RECOMBINASE"/>
    <property type="match status" value="1"/>
</dbReference>
<evidence type="ECO:0000256" key="1">
    <source>
        <dbReference type="ARBA" id="ARBA00023172"/>
    </source>
</evidence>
<organism evidence="3 4">
    <name type="scientific">Staphylococcus equorum</name>
    <dbReference type="NCBI Taxonomy" id="246432"/>
    <lineage>
        <taxon>Bacteria</taxon>
        <taxon>Bacillati</taxon>
        <taxon>Bacillota</taxon>
        <taxon>Bacilli</taxon>
        <taxon>Bacillales</taxon>
        <taxon>Staphylococcaceae</taxon>
        <taxon>Staphylococcus</taxon>
    </lineage>
</organism>
<proteinExistence type="predicted"/>
<evidence type="ECO:0000313" key="3">
    <source>
        <dbReference type="EMBL" id="MDK9865116.1"/>
    </source>
</evidence>
<protein>
    <submittedName>
        <fullName evidence="3">Tyrosine-type recombinase/integrase</fullName>
    </submittedName>
</protein>
<reference evidence="3" key="2">
    <citation type="submission" date="2023-03" db="EMBL/GenBank/DDBJ databases">
        <authorList>
            <person name="Vazquez L."/>
            <person name="Rodriguez J."/>
            <person name="Mayo B."/>
            <person name="Florez A.B."/>
        </authorList>
    </citation>
    <scope>NUCLEOTIDE SEQUENCE</scope>
    <source>
        <strain evidence="3">5A3I</strain>
    </source>
</reference>
<dbReference type="GO" id="GO:0006310">
    <property type="term" value="P:DNA recombination"/>
    <property type="evidence" value="ECO:0007669"/>
    <property type="project" value="UniProtKB-KW"/>
</dbReference>
<dbReference type="SUPFAM" id="SSF56349">
    <property type="entry name" value="DNA breaking-rejoining enzymes"/>
    <property type="match status" value="1"/>
</dbReference>
<name>A0AAW7AG53_9STAP</name>
<gene>
    <name evidence="3" type="ORF">P1A27_03935</name>
</gene>
<dbReference type="GO" id="GO:0003677">
    <property type="term" value="F:DNA binding"/>
    <property type="evidence" value="ECO:0007669"/>
    <property type="project" value="InterPro"/>
</dbReference>
<dbReference type="Gene3D" id="1.10.443.10">
    <property type="entry name" value="Intergrase catalytic core"/>
    <property type="match status" value="1"/>
</dbReference>
<dbReference type="AlphaFoldDB" id="A0AAW7AG53"/>
<reference evidence="3" key="1">
    <citation type="journal article" date="2023" name="Int. J. Mol. Sci.">
        <title>Antibiotic Resistance/Susceptibility Profiles of Staphylococcus equorum Strains from Cheese, and Genome Analysis for Antibiotic Resistance Genes.</title>
        <authorList>
            <person name="Vazquez L."/>
            <person name="Srednik M.E."/>
            <person name="Rodriguez J."/>
            <person name="Florez A.B."/>
            <person name="Mayo B."/>
        </authorList>
    </citation>
    <scope>NUCLEOTIDE SEQUENCE</scope>
    <source>
        <strain evidence="3">5A3I</strain>
    </source>
</reference>
<keyword evidence="1" id="KW-0233">DNA recombination</keyword>
<comment type="caution">
    <text evidence="3">The sequence shown here is derived from an EMBL/GenBank/DDBJ whole genome shotgun (WGS) entry which is preliminary data.</text>
</comment>
<dbReference type="Proteomes" id="UP001174037">
    <property type="component" value="Unassembled WGS sequence"/>
</dbReference>
<accession>A0AAW7AG53</accession>
<dbReference type="GO" id="GO:0015074">
    <property type="term" value="P:DNA integration"/>
    <property type="evidence" value="ECO:0007669"/>
    <property type="project" value="InterPro"/>
</dbReference>
<feature type="domain" description="Tyr recombinase" evidence="2">
    <location>
        <begin position="1"/>
        <end position="68"/>
    </location>
</feature>
<sequence length="76" mass="8880">MFKKAKKEFNIKVEITPYPLKHTHASYLISKGISIEYISKRLGHKNITVTTEIYSHLLEEKYLEENKKAIEILSAM</sequence>
<dbReference type="EMBL" id="JARGCK010000002">
    <property type="protein sequence ID" value="MDK9865116.1"/>
    <property type="molecule type" value="Genomic_DNA"/>
</dbReference>
<dbReference type="InterPro" id="IPR002104">
    <property type="entry name" value="Integrase_catalytic"/>
</dbReference>
<dbReference type="Pfam" id="PF00589">
    <property type="entry name" value="Phage_integrase"/>
    <property type="match status" value="1"/>
</dbReference>